<protein>
    <recommendedName>
        <fullName evidence="3">Ash family protein</fullName>
    </recommendedName>
</protein>
<dbReference type="KEGG" id="ptt:VY86_10680"/>
<dbReference type="Pfam" id="PF10554">
    <property type="entry name" value="Phage_ASH"/>
    <property type="match status" value="1"/>
</dbReference>
<evidence type="ECO:0000313" key="1">
    <source>
        <dbReference type="EMBL" id="AKH63732.1"/>
    </source>
</evidence>
<dbReference type="STRING" id="230089.VY86_10680"/>
<dbReference type="EMBL" id="CP011104">
    <property type="protein sequence ID" value="AKH63732.1"/>
    <property type="molecule type" value="Genomic_DNA"/>
</dbReference>
<dbReference type="OrthoDB" id="6467005at2"/>
<evidence type="ECO:0008006" key="3">
    <source>
        <dbReference type="Google" id="ProtNLM"/>
    </source>
</evidence>
<reference evidence="2" key="2">
    <citation type="submission" date="2015-03" db="EMBL/GenBank/DDBJ databases">
        <title>Genome sequence of Azospirillum thiophilum strain DSM 21654T.</title>
        <authorList>
            <person name="Kwak Y."/>
            <person name="Shin J.-H."/>
        </authorList>
    </citation>
    <scope>NUCLEOTIDE SEQUENCE [LARGE SCALE GENOMIC DNA]</scope>
    <source>
        <strain evidence="2">DSM 15199</strain>
    </source>
</reference>
<evidence type="ECO:0000313" key="2">
    <source>
        <dbReference type="Proteomes" id="UP000034866"/>
    </source>
</evidence>
<keyword evidence="2" id="KW-1185">Reference proteome</keyword>
<gene>
    <name evidence="1" type="ORF">VY86_10680</name>
</gene>
<dbReference type="AlphaFoldDB" id="A0A0F7LPH7"/>
<dbReference type="RefSeq" id="WP_046974928.1">
    <property type="nucleotide sequence ID" value="NZ_CAWQPG010000079.1"/>
</dbReference>
<dbReference type="PATRIC" id="fig|230089.6.peg.2366"/>
<accession>A0A0F7LPH7</accession>
<dbReference type="InterPro" id="IPR018880">
    <property type="entry name" value="Phage_P4_Ash"/>
</dbReference>
<name>A0A0F7LPH7_9GAMM</name>
<sequence>MSLNEAFHLNYKLIISKLLRYSSRAAAKSAAGVSVPINMMAALHACFRLFNAGAFVHLLSMVAQAGASKEAPVSIVSGNANPVWAATLEVSVSGGSDSSHTMEAALWLYPLLTSTYHPKTGYFIYNVSYSLFLRLFLWQGCFMHDYRPENSEEVLDHCRALINSIIEQNNLAFKEILTFVLWERIELLSKMLVGETTEEESHALLHF</sequence>
<proteinExistence type="predicted"/>
<organism evidence="1 2">
    <name type="scientific">Photorhabdus thracensis</name>
    <dbReference type="NCBI Taxonomy" id="230089"/>
    <lineage>
        <taxon>Bacteria</taxon>
        <taxon>Pseudomonadati</taxon>
        <taxon>Pseudomonadota</taxon>
        <taxon>Gammaproteobacteria</taxon>
        <taxon>Enterobacterales</taxon>
        <taxon>Morganellaceae</taxon>
        <taxon>Photorhabdus</taxon>
    </lineage>
</organism>
<dbReference type="Proteomes" id="UP000034866">
    <property type="component" value="Chromosome"/>
</dbReference>
<reference evidence="1 2" key="1">
    <citation type="journal article" date="2015" name="J. Biotechnol.">
        <title>Complete genome sequence of Photorhabdus temperata subsp. thracensis 39-8(T), an entomopathogenic bacterium for the improved commercial bioinsecticide.</title>
        <authorList>
            <person name="Kwak Y."/>
            <person name="Shin J.H."/>
        </authorList>
    </citation>
    <scope>NUCLEOTIDE SEQUENCE [LARGE SCALE GENOMIC DNA]</scope>
    <source>
        <strain evidence="1 2">DSM 15199</strain>
    </source>
</reference>